<organism evidence="1 2">
    <name type="scientific">Steinernema glaseri</name>
    <dbReference type="NCBI Taxonomy" id="37863"/>
    <lineage>
        <taxon>Eukaryota</taxon>
        <taxon>Metazoa</taxon>
        <taxon>Ecdysozoa</taxon>
        <taxon>Nematoda</taxon>
        <taxon>Chromadorea</taxon>
        <taxon>Rhabditida</taxon>
        <taxon>Tylenchina</taxon>
        <taxon>Panagrolaimomorpha</taxon>
        <taxon>Strongyloidoidea</taxon>
        <taxon>Steinernematidae</taxon>
        <taxon>Steinernema</taxon>
    </lineage>
</organism>
<sequence>MSYVVSFNSNASCLTCGDKDGFAVYKVNDERIETLKKFVDVGTDGRSRIIKNLHRTRFVLTVSEGTPTELVARILPKKSSNRAPNESDVIDTLKCPTDILSVRINPK</sequence>
<dbReference type="Proteomes" id="UP000095287">
    <property type="component" value="Unplaced"/>
</dbReference>
<keyword evidence="1" id="KW-1185">Reference proteome</keyword>
<name>A0A1I8AX13_9BILA</name>
<accession>A0A1I8AX13</accession>
<proteinExistence type="predicted"/>
<evidence type="ECO:0000313" key="1">
    <source>
        <dbReference type="Proteomes" id="UP000095287"/>
    </source>
</evidence>
<protein>
    <submittedName>
        <fullName evidence="2">ANAPC4_WD40 domain-containing protein</fullName>
    </submittedName>
</protein>
<dbReference type="AlphaFoldDB" id="A0A1I8AX13"/>
<reference evidence="2" key="1">
    <citation type="submission" date="2016-11" db="UniProtKB">
        <authorList>
            <consortium name="WormBaseParasite"/>
        </authorList>
    </citation>
    <scope>IDENTIFICATION</scope>
</reference>
<evidence type="ECO:0000313" key="2">
    <source>
        <dbReference type="WBParaSite" id="L893_g9954.t1"/>
    </source>
</evidence>
<dbReference type="WBParaSite" id="L893_g9954.t1">
    <property type="protein sequence ID" value="L893_g9954.t1"/>
    <property type="gene ID" value="L893_g9954"/>
</dbReference>